<dbReference type="AlphaFoldDB" id="A0A8D9E6V8"/>
<reference evidence="2" key="1">
    <citation type="submission" date="2021-05" db="EMBL/GenBank/DDBJ databases">
        <authorList>
            <person name="Alioto T."/>
            <person name="Alioto T."/>
            <person name="Gomez Garrido J."/>
        </authorList>
    </citation>
    <scope>NUCLEOTIDE SEQUENCE</scope>
</reference>
<protein>
    <recommendedName>
        <fullName evidence="3">Prolactin receptor</fullName>
    </recommendedName>
</protein>
<name>A0A8D9E6V8_9HEMI</name>
<evidence type="ECO:0008006" key="3">
    <source>
        <dbReference type="Google" id="ProtNLM"/>
    </source>
</evidence>
<evidence type="ECO:0000256" key="1">
    <source>
        <dbReference type="SAM" id="SignalP"/>
    </source>
</evidence>
<dbReference type="EMBL" id="HBUF01439053">
    <property type="protein sequence ID" value="CAG6742751.1"/>
    <property type="molecule type" value="Transcribed_RNA"/>
</dbReference>
<evidence type="ECO:0000313" key="2">
    <source>
        <dbReference type="EMBL" id="CAG6742751.1"/>
    </source>
</evidence>
<feature type="chain" id="PRO_5034677468" description="Prolactin receptor" evidence="1">
    <location>
        <begin position="20"/>
        <end position="152"/>
    </location>
</feature>
<sequence>MLTHSLPICTYLILLVCHGSNLQSLQNAANPTDHAPITDNNLGQSSEMTLLGSKRGPLLTKDTISDGHLKSKESTQWEDQTLNKKLMQQKLDEKSKLKTNLNIYTVEESNGVLQDGGNHIGELVVSPEDQPDWCCVLPREFSNLPRSMLDNL</sequence>
<feature type="signal peptide" evidence="1">
    <location>
        <begin position="1"/>
        <end position="19"/>
    </location>
</feature>
<organism evidence="2">
    <name type="scientific">Cacopsylla melanoneura</name>
    <dbReference type="NCBI Taxonomy" id="428564"/>
    <lineage>
        <taxon>Eukaryota</taxon>
        <taxon>Metazoa</taxon>
        <taxon>Ecdysozoa</taxon>
        <taxon>Arthropoda</taxon>
        <taxon>Hexapoda</taxon>
        <taxon>Insecta</taxon>
        <taxon>Pterygota</taxon>
        <taxon>Neoptera</taxon>
        <taxon>Paraneoptera</taxon>
        <taxon>Hemiptera</taxon>
        <taxon>Sternorrhyncha</taxon>
        <taxon>Psylloidea</taxon>
        <taxon>Psyllidae</taxon>
        <taxon>Psyllinae</taxon>
        <taxon>Cacopsylla</taxon>
    </lineage>
</organism>
<keyword evidence="1" id="KW-0732">Signal</keyword>
<accession>A0A8D9E6V8</accession>
<proteinExistence type="predicted"/>